<keyword evidence="5 7" id="KW-1133">Transmembrane helix</keyword>
<evidence type="ECO:0000256" key="5">
    <source>
        <dbReference type="ARBA" id="ARBA00022989"/>
    </source>
</evidence>
<accession>A0A517DV81</accession>
<evidence type="ECO:0000256" key="6">
    <source>
        <dbReference type="ARBA" id="ARBA00023136"/>
    </source>
</evidence>
<evidence type="ECO:0000256" key="3">
    <source>
        <dbReference type="ARBA" id="ARBA00022475"/>
    </source>
</evidence>
<dbReference type="InterPro" id="IPR020846">
    <property type="entry name" value="MFS_dom"/>
</dbReference>
<dbReference type="GO" id="GO:0005886">
    <property type="term" value="C:plasma membrane"/>
    <property type="evidence" value="ECO:0007669"/>
    <property type="project" value="UniProtKB-SubCell"/>
</dbReference>
<dbReference type="EMBL" id="CP036259">
    <property type="protein sequence ID" value="QDR81238.1"/>
    <property type="molecule type" value="Genomic_DNA"/>
</dbReference>
<dbReference type="Proteomes" id="UP000320776">
    <property type="component" value="Chromosome"/>
</dbReference>
<dbReference type="KEGG" id="sted:SPTER_26120"/>
<dbReference type="Pfam" id="PF07690">
    <property type="entry name" value="MFS_1"/>
    <property type="match status" value="1"/>
</dbReference>
<dbReference type="PANTHER" id="PTHR11662:SF399">
    <property type="entry name" value="FI19708P1-RELATED"/>
    <property type="match status" value="1"/>
</dbReference>
<dbReference type="RefSeq" id="WP_144350760.1">
    <property type="nucleotide sequence ID" value="NZ_CP036259.1"/>
</dbReference>
<feature type="transmembrane region" description="Helical" evidence="7">
    <location>
        <begin position="340"/>
        <end position="359"/>
    </location>
</feature>
<comment type="subcellular location">
    <subcellularLocation>
        <location evidence="1">Cell membrane</location>
        <topology evidence="1">Multi-pass membrane protein</topology>
    </subcellularLocation>
</comment>
<evidence type="ECO:0000259" key="8">
    <source>
        <dbReference type="PROSITE" id="PS50850"/>
    </source>
</evidence>
<proteinExistence type="predicted"/>
<dbReference type="AlphaFoldDB" id="A0A517DV81"/>
<feature type="transmembrane region" description="Helical" evidence="7">
    <location>
        <begin position="265"/>
        <end position="284"/>
    </location>
</feature>
<feature type="transmembrane region" description="Helical" evidence="7">
    <location>
        <begin position="426"/>
        <end position="447"/>
    </location>
</feature>
<feature type="transmembrane region" description="Helical" evidence="7">
    <location>
        <begin position="66"/>
        <end position="84"/>
    </location>
</feature>
<sequence>MNKEAANAKSDYGIQTEIPLQRPTRYRFLVLALITIILTLSTADRATLSVAGVGMGKDLGFDSVQLGYLFSAFSWAYVLGQVPAGWLGDKIGSKKTIFIGLFMWSVVTVLMGFIVPSSIAFFLLLGLRFCLGIFETPVGPSSGKIIASWFPGHERGIAGSIFNSAQYFSLAIFTPFMGWLAYTFSWHYVYIVMGALGIILAFIWQALFQVPSKHKGVNQAELDLIQAGGGLIDMDANIGESKSNEASSKPKVKLSDIGQLFKSRMLGGIFLAQYCITAISWFYWSWFPIYLVKERGLSILQAGFMASIPAIAGGIGGVLAGFVSDWILKKTGSLSLARKIPITIGFTLSAFIILCNYVQTDAMVVFLMSAAFFGKGFGNLGWTVVADTAPKKIVGLTGGVFNSIGQMSGIITPVVIGYILHATGSFNGALIYVGVHGVMVILSYWVIVGKIQRFELKE</sequence>
<dbReference type="SUPFAM" id="SSF103473">
    <property type="entry name" value="MFS general substrate transporter"/>
    <property type="match status" value="1"/>
</dbReference>
<keyword evidence="2" id="KW-0813">Transport</keyword>
<dbReference type="InterPro" id="IPR050382">
    <property type="entry name" value="MFS_Na/Anion_cotransporter"/>
</dbReference>
<dbReference type="InterPro" id="IPR036259">
    <property type="entry name" value="MFS_trans_sf"/>
</dbReference>
<feature type="domain" description="Major facilitator superfamily (MFS) profile" evidence="8">
    <location>
        <begin position="30"/>
        <end position="452"/>
    </location>
</feature>
<feature type="transmembrane region" description="Helical" evidence="7">
    <location>
        <begin position="96"/>
        <end position="115"/>
    </location>
</feature>
<feature type="transmembrane region" description="Helical" evidence="7">
    <location>
        <begin position="365"/>
        <end position="386"/>
    </location>
</feature>
<evidence type="ECO:0000256" key="4">
    <source>
        <dbReference type="ARBA" id="ARBA00022692"/>
    </source>
</evidence>
<evidence type="ECO:0000313" key="10">
    <source>
        <dbReference type="Proteomes" id="UP000320776"/>
    </source>
</evidence>
<evidence type="ECO:0000256" key="1">
    <source>
        <dbReference type="ARBA" id="ARBA00004651"/>
    </source>
</evidence>
<evidence type="ECO:0000256" key="2">
    <source>
        <dbReference type="ARBA" id="ARBA00022448"/>
    </source>
</evidence>
<reference evidence="9 10" key="1">
    <citation type="submission" date="2019-02" db="EMBL/GenBank/DDBJ databases">
        <title>Closed genome of Sporomusa termitida DSM 4440.</title>
        <authorList>
            <person name="Poehlein A."/>
            <person name="Daniel R."/>
        </authorList>
    </citation>
    <scope>NUCLEOTIDE SEQUENCE [LARGE SCALE GENOMIC DNA]</scope>
    <source>
        <strain evidence="9 10">DSM 4440</strain>
    </source>
</reference>
<gene>
    <name evidence="9" type="primary">gudP_1</name>
    <name evidence="9" type="ORF">SPTER_26120</name>
</gene>
<dbReference type="PANTHER" id="PTHR11662">
    <property type="entry name" value="SOLUTE CARRIER FAMILY 17"/>
    <property type="match status" value="1"/>
</dbReference>
<dbReference type="CDD" id="cd17319">
    <property type="entry name" value="MFS_ExuT_GudP_like"/>
    <property type="match status" value="1"/>
</dbReference>
<dbReference type="PIRSF" id="PIRSF002808">
    <property type="entry name" value="Hexose_phosphate_transp"/>
    <property type="match status" value="1"/>
</dbReference>
<feature type="transmembrane region" description="Helical" evidence="7">
    <location>
        <begin position="188"/>
        <end position="208"/>
    </location>
</feature>
<dbReference type="Gene3D" id="1.20.1250.20">
    <property type="entry name" value="MFS general substrate transporter like domains"/>
    <property type="match status" value="2"/>
</dbReference>
<protein>
    <submittedName>
        <fullName evidence="9">Putative glucarate transporter</fullName>
    </submittedName>
</protein>
<dbReference type="OrthoDB" id="6360at2"/>
<keyword evidence="10" id="KW-1185">Reference proteome</keyword>
<feature type="transmembrane region" description="Helical" evidence="7">
    <location>
        <begin position="304"/>
        <end position="328"/>
    </location>
</feature>
<evidence type="ECO:0000256" key="7">
    <source>
        <dbReference type="SAM" id="Phobius"/>
    </source>
</evidence>
<keyword evidence="6 7" id="KW-0472">Membrane</keyword>
<feature type="transmembrane region" description="Helical" evidence="7">
    <location>
        <begin position="28"/>
        <end position="46"/>
    </location>
</feature>
<keyword evidence="3" id="KW-1003">Cell membrane</keyword>
<dbReference type="InterPro" id="IPR011701">
    <property type="entry name" value="MFS"/>
</dbReference>
<keyword evidence="4 7" id="KW-0812">Transmembrane</keyword>
<dbReference type="InterPro" id="IPR000849">
    <property type="entry name" value="Sugar_P_transporter"/>
</dbReference>
<dbReference type="GO" id="GO:0022857">
    <property type="term" value="F:transmembrane transporter activity"/>
    <property type="evidence" value="ECO:0007669"/>
    <property type="project" value="InterPro"/>
</dbReference>
<evidence type="ECO:0000313" key="9">
    <source>
        <dbReference type="EMBL" id="QDR81238.1"/>
    </source>
</evidence>
<dbReference type="NCBIfam" id="TIGR00893">
    <property type="entry name" value="2A0114"/>
    <property type="match status" value="1"/>
</dbReference>
<organism evidence="9 10">
    <name type="scientific">Sporomusa termitida</name>
    <dbReference type="NCBI Taxonomy" id="2377"/>
    <lineage>
        <taxon>Bacteria</taxon>
        <taxon>Bacillati</taxon>
        <taxon>Bacillota</taxon>
        <taxon>Negativicutes</taxon>
        <taxon>Selenomonadales</taxon>
        <taxon>Sporomusaceae</taxon>
        <taxon>Sporomusa</taxon>
    </lineage>
</organism>
<dbReference type="PROSITE" id="PS50850">
    <property type="entry name" value="MFS"/>
    <property type="match status" value="1"/>
</dbReference>
<name>A0A517DV81_9FIRM</name>
<feature type="transmembrane region" description="Helical" evidence="7">
    <location>
        <begin position="393"/>
        <end position="420"/>
    </location>
</feature>